<feature type="domain" description="Formyl transferase C-terminal" evidence="2">
    <location>
        <begin position="196"/>
        <end position="284"/>
    </location>
</feature>
<evidence type="ECO:0000313" key="3">
    <source>
        <dbReference type="EMBL" id="MBN7816486.1"/>
    </source>
</evidence>
<dbReference type="InterPro" id="IPR005793">
    <property type="entry name" value="Formyl_trans_C"/>
</dbReference>
<dbReference type="InterPro" id="IPR036477">
    <property type="entry name" value="Formyl_transf_N_sf"/>
</dbReference>
<keyword evidence="4" id="KW-1185">Reference proteome</keyword>
<dbReference type="RefSeq" id="WP_206587163.1">
    <property type="nucleotide sequence ID" value="NZ_JAFKCU010000003.1"/>
</dbReference>
<name>A0ABS3CHB0_9BACT</name>
<dbReference type="Pfam" id="PF02911">
    <property type="entry name" value="Formyl_trans_C"/>
    <property type="match status" value="1"/>
</dbReference>
<protein>
    <recommendedName>
        <fullName evidence="5">Methionyl-tRNA formyltransferase</fullName>
    </recommendedName>
</protein>
<comment type="caution">
    <text evidence="3">The sequence shown here is derived from an EMBL/GenBank/DDBJ whole genome shotgun (WGS) entry which is preliminary data.</text>
</comment>
<dbReference type="Pfam" id="PF00551">
    <property type="entry name" value="Formyl_trans_N"/>
    <property type="match status" value="1"/>
</dbReference>
<accession>A0ABS3CHB0</accession>
<evidence type="ECO:0000259" key="2">
    <source>
        <dbReference type="Pfam" id="PF02911"/>
    </source>
</evidence>
<reference evidence="3 4" key="1">
    <citation type="submission" date="2021-03" db="EMBL/GenBank/DDBJ databases">
        <title>novel species isolated from a fishpond in China.</title>
        <authorList>
            <person name="Lu H."/>
            <person name="Cai Z."/>
        </authorList>
    </citation>
    <scope>NUCLEOTIDE SEQUENCE [LARGE SCALE GENOMIC DNA]</scope>
    <source>
        <strain evidence="3 4">YJ13C</strain>
    </source>
</reference>
<organism evidence="3 4">
    <name type="scientific">Algoriphagus pacificus</name>
    <dbReference type="NCBI Taxonomy" id="2811234"/>
    <lineage>
        <taxon>Bacteria</taxon>
        <taxon>Pseudomonadati</taxon>
        <taxon>Bacteroidota</taxon>
        <taxon>Cytophagia</taxon>
        <taxon>Cytophagales</taxon>
        <taxon>Cyclobacteriaceae</taxon>
        <taxon>Algoriphagus</taxon>
    </lineage>
</organism>
<proteinExistence type="predicted"/>
<evidence type="ECO:0000313" key="4">
    <source>
        <dbReference type="Proteomes" id="UP000664480"/>
    </source>
</evidence>
<dbReference type="InterPro" id="IPR002376">
    <property type="entry name" value="Formyl_transf_N"/>
</dbReference>
<sequence>MRIVIFTQCSWSLPSIQKLVQNDQVAGIVIPNKEVPDRKMIVEISKNLNIDVYSWDGKENQAILKWFEHTQADRGLSFGFSYKIPKEIFESFQFGVLNVHFGKLPKYAGAAPLFWAMKNGERFVTITYHEIDENWDAGRMVLEFDVPVFPGEPIGLLASRLATLSANEIEKALLQLELKTGEIIPANSKNESRPDQTDLLIDWKKQTADQVEFLVNAANPHYGGAITNFRGSEIRILEVSPADVNVTGIFSPGTIVYADATYGIFVLCSDYKYLRLNILQIEGTIITGTKLAALGVKPFEKFN</sequence>
<dbReference type="SUPFAM" id="SSF50486">
    <property type="entry name" value="FMT C-terminal domain-like"/>
    <property type="match status" value="1"/>
</dbReference>
<dbReference type="SUPFAM" id="SSF53328">
    <property type="entry name" value="Formyltransferase"/>
    <property type="match status" value="1"/>
</dbReference>
<evidence type="ECO:0008006" key="5">
    <source>
        <dbReference type="Google" id="ProtNLM"/>
    </source>
</evidence>
<evidence type="ECO:0000259" key="1">
    <source>
        <dbReference type="Pfam" id="PF00551"/>
    </source>
</evidence>
<dbReference type="EMBL" id="JAFKCU010000003">
    <property type="protein sequence ID" value="MBN7816486.1"/>
    <property type="molecule type" value="Genomic_DNA"/>
</dbReference>
<dbReference type="Proteomes" id="UP000664480">
    <property type="component" value="Unassembled WGS sequence"/>
</dbReference>
<dbReference type="PANTHER" id="PTHR11138:SF5">
    <property type="entry name" value="METHIONYL-TRNA FORMYLTRANSFERASE, MITOCHONDRIAL"/>
    <property type="match status" value="1"/>
</dbReference>
<dbReference type="InterPro" id="IPR011034">
    <property type="entry name" value="Formyl_transferase-like_C_sf"/>
</dbReference>
<gene>
    <name evidence="3" type="ORF">J0A69_13650</name>
</gene>
<dbReference type="Gene3D" id="3.40.50.12230">
    <property type="match status" value="1"/>
</dbReference>
<feature type="domain" description="Formyl transferase N-terminal" evidence="1">
    <location>
        <begin position="2"/>
        <end position="167"/>
    </location>
</feature>
<dbReference type="PANTHER" id="PTHR11138">
    <property type="entry name" value="METHIONYL-TRNA FORMYLTRANSFERASE"/>
    <property type="match status" value="1"/>
</dbReference>